<evidence type="ECO:0000313" key="2">
    <source>
        <dbReference type="Proteomes" id="UP000310760"/>
    </source>
</evidence>
<dbReference type="InterPro" id="IPR025591">
    <property type="entry name" value="RloB"/>
</dbReference>
<comment type="caution">
    <text evidence="1">The sequence shown here is derived from an EMBL/GenBank/DDBJ whole genome shotgun (WGS) entry which is preliminary data.</text>
</comment>
<accession>A0A4S2FNH6</accession>
<dbReference type="AlphaFoldDB" id="A0A4S2FNH6"/>
<name>A0A4S2FNH6_9BACT</name>
<gene>
    <name evidence="1" type="ORF">E5339_09040</name>
</gene>
<proteinExistence type="predicted"/>
<dbReference type="Pfam" id="PF13707">
    <property type="entry name" value="RloB"/>
    <property type="match status" value="1"/>
</dbReference>
<protein>
    <submittedName>
        <fullName evidence="1">RloB domain-containing protein</fullName>
    </submittedName>
</protein>
<dbReference type="RefSeq" id="WP_128824845.1">
    <property type="nucleotide sequence ID" value="NZ_CAPOAU010000016.1"/>
</dbReference>
<organism evidence="1 2">
    <name type="scientific">Phocaeicola sartorii</name>
    <dbReference type="NCBI Taxonomy" id="671267"/>
    <lineage>
        <taxon>Bacteria</taxon>
        <taxon>Pseudomonadati</taxon>
        <taxon>Bacteroidota</taxon>
        <taxon>Bacteroidia</taxon>
        <taxon>Bacteroidales</taxon>
        <taxon>Bacteroidaceae</taxon>
        <taxon>Phocaeicola</taxon>
    </lineage>
</organism>
<reference evidence="1 2" key="1">
    <citation type="submission" date="2019-04" db="EMBL/GenBank/DDBJ databases">
        <title>Microbes associate with the intestines of laboratory mice.</title>
        <authorList>
            <person name="Navarre W."/>
            <person name="Wong E."/>
            <person name="Huang K."/>
            <person name="Tropini C."/>
            <person name="Ng K."/>
            <person name="Yu B."/>
        </authorList>
    </citation>
    <scope>NUCLEOTIDE SEQUENCE [LARGE SCALE GENOMIC DNA]</scope>
    <source>
        <strain evidence="1 2">NM22_B1</strain>
    </source>
</reference>
<evidence type="ECO:0000313" key="1">
    <source>
        <dbReference type="EMBL" id="TGY70626.1"/>
    </source>
</evidence>
<dbReference type="EMBL" id="SRYJ01000017">
    <property type="protein sequence ID" value="TGY70626.1"/>
    <property type="molecule type" value="Genomic_DNA"/>
</dbReference>
<sequence>MAVMAESLFCQTLKICIGNMIRRIKEYAKREPSRDAHKIYIVCEGKGTEPYYFSFFEGRSSNLQVVTIPPGDGTDPLKLMERARQVLIGDEREYTVDYRHNDTVWFVIDTDTWEKEGKIAPLRDFCKAQNEGIHKKYDEVKSYDAWNVAQSNPCFEIWLYYHFYENKPFGVEMEQCASFKEFVSHSISGGFNYERDQVRLETAIDNTEKNYSIDDEGKLMLYSSEMYVLGKEISGFVKGDLTKLRNKLG</sequence>
<dbReference type="Proteomes" id="UP000310760">
    <property type="component" value="Unassembled WGS sequence"/>
</dbReference>